<dbReference type="InterPro" id="IPR000008">
    <property type="entry name" value="C2_dom"/>
</dbReference>
<dbReference type="Pfam" id="PF09279">
    <property type="entry name" value="EF-hand_like"/>
    <property type="match status" value="1"/>
</dbReference>
<dbReference type="PANTHER" id="PTHR10336:SF204">
    <property type="entry name" value="PHOSPHOINOSITIDE PHOSPHOLIPASE C 4-RELATED"/>
    <property type="match status" value="1"/>
</dbReference>
<keyword evidence="10" id="KW-0807">Transducer</keyword>
<dbReference type="GO" id="GO:0048015">
    <property type="term" value="P:phosphatidylinositol-mediated signaling"/>
    <property type="evidence" value="ECO:0007669"/>
    <property type="project" value="TreeGrafter"/>
</dbReference>
<evidence type="ECO:0000259" key="13">
    <source>
        <dbReference type="PROSITE" id="PS50004"/>
    </source>
</evidence>
<dbReference type="Proteomes" id="UP001415857">
    <property type="component" value="Unassembled WGS sequence"/>
</dbReference>
<dbReference type="PROSITE" id="PS50004">
    <property type="entry name" value="C2"/>
    <property type="match status" value="1"/>
</dbReference>
<evidence type="ECO:0000256" key="5">
    <source>
        <dbReference type="ARBA" id="ARBA00022475"/>
    </source>
</evidence>
<dbReference type="PRINTS" id="PR00390">
    <property type="entry name" value="PHPHLIPASEC"/>
</dbReference>
<feature type="region of interest" description="Disordered" evidence="12">
    <location>
        <begin position="255"/>
        <end position="316"/>
    </location>
</feature>
<dbReference type="PROSITE" id="PS50008">
    <property type="entry name" value="PIPLC_Y_DOMAIN"/>
    <property type="match status" value="1"/>
</dbReference>
<dbReference type="InterPro" id="IPR015359">
    <property type="entry name" value="PLC_EF-hand-like"/>
</dbReference>
<comment type="caution">
    <text evidence="15">The sequence shown here is derived from an EMBL/GenBank/DDBJ whole genome shotgun (WGS) entry which is preliminary data.</text>
</comment>
<accession>A0AAP0RKZ0</accession>
<feature type="domain" description="C2" evidence="13">
    <location>
        <begin position="440"/>
        <end position="569"/>
    </location>
</feature>
<evidence type="ECO:0000256" key="12">
    <source>
        <dbReference type="SAM" id="MobiDB-lite"/>
    </source>
</evidence>
<dbReference type="Gene3D" id="1.10.238.10">
    <property type="entry name" value="EF-hand"/>
    <property type="match status" value="1"/>
</dbReference>
<keyword evidence="5" id="KW-1003">Cell membrane</keyword>
<dbReference type="GO" id="GO:0016042">
    <property type="term" value="P:lipid catabolic process"/>
    <property type="evidence" value="ECO:0007669"/>
    <property type="project" value="UniProtKB-KW"/>
</dbReference>
<evidence type="ECO:0000256" key="11">
    <source>
        <dbReference type="RuleBase" id="RU361133"/>
    </source>
</evidence>
<dbReference type="SMART" id="SM00239">
    <property type="entry name" value="C2"/>
    <property type="match status" value="1"/>
</dbReference>
<dbReference type="AlphaFoldDB" id="A0AAP0RKZ0"/>
<dbReference type="InterPro" id="IPR011992">
    <property type="entry name" value="EF-hand-dom_pair"/>
</dbReference>
<evidence type="ECO:0000256" key="10">
    <source>
        <dbReference type="ARBA" id="ARBA00023224"/>
    </source>
</evidence>
<dbReference type="SMART" id="SM00149">
    <property type="entry name" value="PLCYc"/>
    <property type="match status" value="1"/>
</dbReference>
<dbReference type="Gene3D" id="2.60.40.150">
    <property type="entry name" value="C2 domain"/>
    <property type="match status" value="1"/>
</dbReference>
<organism evidence="15 16">
    <name type="scientific">Liquidambar formosana</name>
    <name type="common">Formosan gum</name>
    <dbReference type="NCBI Taxonomy" id="63359"/>
    <lineage>
        <taxon>Eukaryota</taxon>
        <taxon>Viridiplantae</taxon>
        <taxon>Streptophyta</taxon>
        <taxon>Embryophyta</taxon>
        <taxon>Tracheophyta</taxon>
        <taxon>Spermatophyta</taxon>
        <taxon>Magnoliopsida</taxon>
        <taxon>eudicotyledons</taxon>
        <taxon>Gunneridae</taxon>
        <taxon>Pentapetalae</taxon>
        <taxon>Saxifragales</taxon>
        <taxon>Altingiaceae</taxon>
        <taxon>Liquidambar</taxon>
    </lineage>
</organism>
<evidence type="ECO:0000256" key="1">
    <source>
        <dbReference type="ARBA" id="ARBA00001195"/>
    </source>
</evidence>
<evidence type="ECO:0000256" key="4">
    <source>
        <dbReference type="ARBA" id="ARBA00012368"/>
    </source>
</evidence>
<evidence type="ECO:0000259" key="14">
    <source>
        <dbReference type="PROSITE" id="PS50008"/>
    </source>
</evidence>
<dbReference type="SMART" id="SM00148">
    <property type="entry name" value="PLCXc"/>
    <property type="match status" value="1"/>
</dbReference>
<feature type="compositionally biased region" description="Acidic residues" evidence="12">
    <location>
        <begin position="271"/>
        <end position="294"/>
    </location>
</feature>
<feature type="compositionally biased region" description="Basic and acidic residues" evidence="12">
    <location>
        <begin position="255"/>
        <end position="270"/>
    </location>
</feature>
<evidence type="ECO:0000256" key="3">
    <source>
        <dbReference type="ARBA" id="ARBA00004202"/>
    </source>
</evidence>
<evidence type="ECO:0000256" key="6">
    <source>
        <dbReference type="ARBA" id="ARBA00022801"/>
    </source>
</evidence>
<dbReference type="CDD" id="cd00275">
    <property type="entry name" value="C2_PLC_like"/>
    <property type="match status" value="1"/>
</dbReference>
<dbReference type="InterPro" id="IPR001192">
    <property type="entry name" value="PI-PLC_fam"/>
</dbReference>
<keyword evidence="7 11" id="KW-0442">Lipid degradation</keyword>
<keyword evidence="16" id="KW-1185">Reference proteome</keyword>
<dbReference type="SUPFAM" id="SSF51695">
    <property type="entry name" value="PLC-like phosphodiesterases"/>
    <property type="match status" value="1"/>
</dbReference>
<dbReference type="EC" id="3.1.4.11" evidence="4 11"/>
<evidence type="ECO:0000256" key="7">
    <source>
        <dbReference type="ARBA" id="ARBA00022963"/>
    </source>
</evidence>
<keyword evidence="8 11" id="KW-0443">Lipid metabolism</keyword>
<dbReference type="InterPro" id="IPR000909">
    <property type="entry name" value="PLipase_C_PInositol-sp_X_dom"/>
</dbReference>
<dbReference type="PANTHER" id="PTHR10336">
    <property type="entry name" value="PHOSPHOINOSITIDE-SPECIFIC PHOSPHOLIPASE C FAMILY PROTEIN"/>
    <property type="match status" value="1"/>
</dbReference>
<dbReference type="Gene3D" id="3.20.20.190">
    <property type="entry name" value="Phosphatidylinositol (PI) phosphodiesterase"/>
    <property type="match status" value="1"/>
</dbReference>
<dbReference type="Pfam" id="PF00387">
    <property type="entry name" value="PI-PLC-Y"/>
    <property type="match status" value="1"/>
</dbReference>
<proteinExistence type="predicted"/>
<dbReference type="GO" id="GO:0004435">
    <property type="term" value="F:phosphatidylinositol-4,5-bisphosphate phospholipase C activity"/>
    <property type="evidence" value="ECO:0007669"/>
    <property type="project" value="UniProtKB-EC"/>
</dbReference>
<dbReference type="SUPFAM" id="SSF47473">
    <property type="entry name" value="EF-hand"/>
    <property type="match status" value="1"/>
</dbReference>
<dbReference type="SUPFAM" id="SSF49562">
    <property type="entry name" value="C2 domain (Calcium/lipid-binding domain, CaLB)"/>
    <property type="match status" value="1"/>
</dbReference>
<dbReference type="GO" id="GO:0006950">
    <property type="term" value="P:response to stress"/>
    <property type="evidence" value="ECO:0007669"/>
    <property type="project" value="UniProtKB-ARBA"/>
</dbReference>
<dbReference type="Pfam" id="PF00388">
    <property type="entry name" value="PI-PLC-X"/>
    <property type="match status" value="1"/>
</dbReference>
<dbReference type="GO" id="GO:0051209">
    <property type="term" value="P:release of sequestered calcium ion into cytosol"/>
    <property type="evidence" value="ECO:0007669"/>
    <property type="project" value="TreeGrafter"/>
</dbReference>
<dbReference type="EMBL" id="JBBPBK010000008">
    <property type="protein sequence ID" value="KAK9279615.1"/>
    <property type="molecule type" value="Genomic_DNA"/>
</dbReference>
<dbReference type="CDD" id="cd08599">
    <property type="entry name" value="PI-PLCc_plant"/>
    <property type="match status" value="1"/>
</dbReference>
<protein>
    <recommendedName>
        <fullName evidence="4 11">Phosphoinositide phospholipase C</fullName>
        <ecNumber evidence="4 11">3.1.4.11</ecNumber>
    </recommendedName>
</protein>
<keyword evidence="6 11" id="KW-0378">Hydrolase</keyword>
<gene>
    <name evidence="15" type="ORF">L1049_013294</name>
</gene>
<comment type="cofactor">
    <cofactor evidence="2">
        <name>Ca(2+)</name>
        <dbReference type="ChEBI" id="CHEBI:29108"/>
    </cofactor>
</comment>
<dbReference type="InterPro" id="IPR001711">
    <property type="entry name" value="PLipase_C_Pinositol-sp_Y"/>
</dbReference>
<feature type="compositionally biased region" description="Acidic residues" evidence="12">
    <location>
        <begin position="302"/>
        <end position="311"/>
    </location>
</feature>
<evidence type="ECO:0000313" key="15">
    <source>
        <dbReference type="EMBL" id="KAK9279615.1"/>
    </source>
</evidence>
<comment type="catalytic activity">
    <reaction evidence="1 11">
        <text>a 1,2-diacyl-sn-glycero-3-phospho-(1D-myo-inositol-4,5-bisphosphate) + H2O = 1D-myo-inositol 1,4,5-trisphosphate + a 1,2-diacyl-sn-glycerol + H(+)</text>
        <dbReference type="Rhea" id="RHEA:33179"/>
        <dbReference type="ChEBI" id="CHEBI:15377"/>
        <dbReference type="ChEBI" id="CHEBI:15378"/>
        <dbReference type="ChEBI" id="CHEBI:17815"/>
        <dbReference type="ChEBI" id="CHEBI:58456"/>
        <dbReference type="ChEBI" id="CHEBI:203600"/>
        <dbReference type="EC" id="3.1.4.11"/>
    </reaction>
</comment>
<dbReference type="FunFam" id="2.60.40.150:FF:000060">
    <property type="entry name" value="Phosphoinositide phospholipase C"/>
    <property type="match status" value="1"/>
</dbReference>
<dbReference type="FunFam" id="1.10.238.10:FF:000254">
    <property type="entry name" value="Phosphoinositide phospholipase C"/>
    <property type="match status" value="1"/>
</dbReference>
<evidence type="ECO:0000256" key="8">
    <source>
        <dbReference type="ARBA" id="ARBA00023098"/>
    </source>
</evidence>
<dbReference type="InterPro" id="IPR017946">
    <property type="entry name" value="PLC-like_Pdiesterase_TIM-brl"/>
</dbReference>
<dbReference type="Pfam" id="PF00168">
    <property type="entry name" value="C2"/>
    <property type="match status" value="1"/>
</dbReference>
<name>A0AAP0RKZ0_LIQFO</name>
<keyword evidence="9" id="KW-0472">Membrane</keyword>
<evidence type="ECO:0000256" key="9">
    <source>
        <dbReference type="ARBA" id="ARBA00023136"/>
    </source>
</evidence>
<reference evidence="15 16" key="1">
    <citation type="journal article" date="2024" name="Plant J.">
        <title>Genome sequences and population genomics reveal climatic adaptation and genomic divergence between two closely related sweetgum species.</title>
        <authorList>
            <person name="Xu W.Q."/>
            <person name="Ren C.Q."/>
            <person name="Zhang X.Y."/>
            <person name="Comes H.P."/>
            <person name="Liu X.H."/>
            <person name="Li Y.G."/>
            <person name="Kettle C.J."/>
            <person name="Jalonen R."/>
            <person name="Gaisberger H."/>
            <person name="Ma Y.Z."/>
            <person name="Qiu Y.X."/>
        </authorList>
    </citation>
    <scope>NUCLEOTIDE SEQUENCE [LARGE SCALE GENOMIC DNA]</scope>
    <source>
        <strain evidence="15">Hangzhou</strain>
    </source>
</reference>
<evidence type="ECO:0000256" key="2">
    <source>
        <dbReference type="ARBA" id="ARBA00001913"/>
    </source>
</evidence>
<comment type="subcellular location">
    <subcellularLocation>
        <location evidence="3">Cell membrane</location>
        <topology evidence="3">Peripheral membrane protein</topology>
    </subcellularLocation>
</comment>
<dbReference type="GO" id="GO:0005886">
    <property type="term" value="C:plasma membrane"/>
    <property type="evidence" value="ECO:0007669"/>
    <property type="project" value="UniProtKB-SubCell"/>
</dbReference>
<dbReference type="PROSITE" id="PS50007">
    <property type="entry name" value="PIPLC_X_DOMAIN"/>
    <property type="match status" value="1"/>
</dbReference>
<dbReference type="InterPro" id="IPR035892">
    <property type="entry name" value="C2_domain_sf"/>
</dbReference>
<sequence>MCMCFTRKFRITEAQPPADVKEEFKKYSEGGTHMTAEQLRRFLVEVQGDAGATVADAERIVEQVLQRRHHIAKFTRHNLTLDDFHHYLFSVDLNAPIESQVHLDMTAPLSHYFIYTGHNSYLTGNQLSSDCSDVPIIKALMRGVRVIELDIWPNSMKDDVHVLHGRTLTTPVELIKCLKSIKEHAFSASPYPVIITLEDHLTPDLQAKVAQMLTQTFGDMLFCPKSECLIEFPSPEELKYRIIISTKPPKEYLEAKGFTEKGKNSKKEKDSDEDVWGEEPLDVTADQENDDEGDSDKSEHNQDDEDNDDCDHESRPLGEPAYKRLIAIHAGKPKGGLQEALKVEVNKLRRLSLSEQALEKATLSHGMDVVRFTQKNFLRVYPKGTRFTSSNYKPLIGWMHGAQMVAFNMQGYGRSLWLMHGLFRSNGGCGYVKKPDFLMHVGPQNQVFDPKVKLPVKKTLKVRVYMGDGWHLDFKQTHFDLYSPPDFYTRVGIAGVPGDVVMKKTKKKEDDWTPVWDEVFIFPLSVPELALLRIEVHEYDMSEKDDFAGQTCLPISELKPGIRAVPLFDRKGEKFNSVRLLMRFEFV</sequence>
<evidence type="ECO:0000313" key="16">
    <source>
        <dbReference type="Proteomes" id="UP001415857"/>
    </source>
</evidence>
<feature type="domain" description="PI-PLC Y-box" evidence="14">
    <location>
        <begin position="352"/>
        <end position="438"/>
    </location>
</feature>